<dbReference type="EMBL" id="CP014145">
    <property type="protein sequence ID" value="AMB59396.1"/>
    <property type="molecule type" value="Genomic_DNA"/>
</dbReference>
<dbReference type="KEGG" id="mvd:AWU67_11595"/>
<dbReference type="AlphaFoldDB" id="A0A0X8E5I1"/>
<dbReference type="Proteomes" id="UP000058305">
    <property type="component" value="Chromosome"/>
</dbReference>
<evidence type="ECO:0000256" key="1">
    <source>
        <dbReference type="SAM" id="Phobius"/>
    </source>
</evidence>
<evidence type="ECO:0000259" key="2">
    <source>
        <dbReference type="Pfam" id="PF04892"/>
    </source>
</evidence>
<keyword evidence="1" id="KW-0472">Membrane</keyword>
<protein>
    <recommendedName>
        <fullName evidence="2">VanZ-like domain-containing protein</fullName>
    </recommendedName>
</protein>
<organism evidence="3 4">
    <name type="scientific">Microterricola viridarii</name>
    <dbReference type="NCBI Taxonomy" id="412690"/>
    <lineage>
        <taxon>Bacteria</taxon>
        <taxon>Bacillati</taxon>
        <taxon>Actinomycetota</taxon>
        <taxon>Actinomycetes</taxon>
        <taxon>Micrococcales</taxon>
        <taxon>Microbacteriaceae</taxon>
        <taxon>Microterricola</taxon>
    </lineage>
</organism>
<evidence type="ECO:0000313" key="3">
    <source>
        <dbReference type="EMBL" id="AMB59396.1"/>
    </source>
</evidence>
<dbReference type="RefSeq" id="WP_067229123.1">
    <property type="nucleotide sequence ID" value="NZ_CP014145.1"/>
</dbReference>
<name>A0A0X8E5I1_9MICO</name>
<feature type="transmembrane region" description="Helical" evidence="1">
    <location>
        <begin position="104"/>
        <end position="121"/>
    </location>
</feature>
<dbReference type="InterPro" id="IPR053150">
    <property type="entry name" value="Teicoplanin_resist-assoc"/>
</dbReference>
<dbReference type="PANTHER" id="PTHR36834">
    <property type="entry name" value="MEMBRANE PROTEIN-RELATED"/>
    <property type="match status" value="1"/>
</dbReference>
<evidence type="ECO:0000313" key="4">
    <source>
        <dbReference type="Proteomes" id="UP000058305"/>
    </source>
</evidence>
<accession>A0A0X8E5I1</accession>
<dbReference type="OrthoDB" id="3787741at2"/>
<proteinExistence type="predicted"/>
<feature type="transmembrane region" description="Helical" evidence="1">
    <location>
        <begin position="71"/>
        <end position="92"/>
    </location>
</feature>
<dbReference type="Pfam" id="PF04892">
    <property type="entry name" value="VanZ"/>
    <property type="match status" value="1"/>
</dbReference>
<dbReference type="InterPro" id="IPR006976">
    <property type="entry name" value="VanZ-like"/>
</dbReference>
<dbReference type="PANTHER" id="PTHR36834:SF1">
    <property type="entry name" value="INTEGRAL MEMBRANE PROTEIN"/>
    <property type="match status" value="1"/>
</dbReference>
<keyword evidence="1" id="KW-1133">Transmembrane helix</keyword>
<sequence>MFAAYLVALALIVFTPGSDAERVTGILASVAHAVEAWGVPFELGYGVLEFGANIVLFVPFGLLLGMNAPLWHPWLVVATGLATSCLIEFVQLGLPSRFSTASDLLANTLGTVLGVALLALWRQAAARRP</sequence>
<reference evidence="4" key="2">
    <citation type="submission" date="2016-01" db="EMBL/GenBank/DDBJ databases">
        <title>First complete genome sequence of a species in the genus Microterricola, an extremophilic cold active enzyme producing strain ERGS5:02 isolated from Sikkim Himalaya.</title>
        <authorList>
            <person name="Kumar R."/>
            <person name="Singh D."/>
            <person name="Swarnkar M.K."/>
        </authorList>
    </citation>
    <scope>NUCLEOTIDE SEQUENCE [LARGE SCALE GENOMIC DNA]</scope>
    <source>
        <strain evidence="4">ERGS5:02</strain>
    </source>
</reference>
<feature type="domain" description="VanZ-like" evidence="2">
    <location>
        <begin position="2"/>
        <end position="121"/>
    </location>
</feature>
<feature type="transmembrane region" description="Helical" evidence="1">
    <location>
        <begin position="43"/>
        <end position="64"/>
    </location>
</feature>
<reference evidence="3 4" key="1">
    <citation type="journal article" date="2016" name="J. Biotechnol.">
        <title>First complete genome sequence of a species in the genus Microterricola, an extremophilic cold active enzyme producing bacterial strain ERGS5:02 isolated from Sikkim Himalaya.</title>
        <authorList>
            <person name="Himanshu"/>
            <person name="Swarnkar M.K."/>
            <person name="Singh D."/>
            <person name="Kumar R."/>
        </authorList>
    </citation>
    <scope>NUCLEOTIDE SEQUENCE [LARGE SCALE GENOMIC DNA]</scope>
    <source>
        <strain evidence="3 4">ERGS5:02</strain>
    </source>
</reference>
<keyword evidence="4" id="KW-1185">Reference proteome</keyword>
<gene>
    <name evidence="3" type="ORF">AWU67_11595</name>
</gene>
<keyword evidence="1" id="KW-0812">Transmembrane</keyword>